<comment type="caution">
    <text evidence="1">The sequence shown here is derived from an EMBL/GenBank/DDBJ whole genome shotgun (WGS) entry which is preliminary data.</text>
</comment>
<accession>A0ACC3T3F6</accession>
<dbReference type="EMBL" id="MU971358">
    <property type="protein sequence ID" value="KAK9238269.1"/>
    <property type="molecule type" value="Genomic_DNA"/>
</dbReference>
<evidence type="ECO:0000313" key="1">
    <source>
        <dbReference type="EMBL" id="KAK9238269.1"/>
    </source>
</evidence>
<protein>
    <submittedName>
        <fullName evidence="1">CobW/HypB/UreG, nucleotide-binding domain-containing protein</fullName>
    </submittedName>
</protein>
<reference evidence="2" key="1">
    <citation type="journal article" date="2024" name="Front. Bioeng. Biotechnol.">
        <title>Genome-scale model development and genomic sequencing of the oleaginous clade Lipomyces.</title>
        <authorList>
            <person name="Czajka J.J."/>
            <person name="Han Y."/>
            <person name="Kim J."/>
            <person name="Mondo S.J."/>
            <person name="Hofstad B.A."/>
            <person name="Robles A."/>
            <person name="Haridas S."/>
            <person name="Riley R."/>
            <person name="LaButti K."/>
            <person name="Pangilinan J."/>
            <person name="Andreopoulos W."/>
            <person name="Lipzen A."/>
            <person name="Yan J."/>
            <person name="Wang M."/>
            <person name="Ng V."/>
            <person name="Grigoriev I.V."/>
            <person name="Spatafora J.W."/>
            <person name="Magnuson J.K."/>
            <person name="Baker S.E."/>
            <person name="Pomraning K.R."/>
        </authorList>
    </citation>
    <scope>NUCLEOTIDE SEQUENCE [LARGE SCALE GENOMIC DNA]</scope>
    <source>
        <strain evidence="2">CBS 7786</strain>
    </source>
</reference>
<keyword evidence="2" id="KW-1185">Reference proteome</keyword>
<organism evidence="1 2">
    <name type="scientific">Lipomyces kononenkoae</name>
    <name type="common">Yeast</name>
    <dbReference type="NCBI Taxonomy" id="34357"/>
    <lineage>
        <taxon>Eukaryota</taxon>
        <taxon>Fungi</taxon>
        <taxon>Dikarya</taxon>
        <taxon>Ascomycota</taxon>
        <taxon>Saccharomycotina</taxon>
        <taxon>Lipomycetes</taxon>
        <taxon>Lipomycetales</taxon>
        <taxon>Lipomycetaceae</taxon>
        <taxon>Lipomyces</taxon>
    </lineage>
</organism>
<evidence type="ECO:0000313" key="2">
    <source>
        <dbReference type="Proteomes" id="UP001433508"/>
    </source>
</evidence>
<gene>
    <name evidence="1" type="ORF">V1525DRAFT_401564</name>
</gene>
<proteinExistence type="predicted"/>
<name>A0ACC3T3F6_LIPKO</name>
<sequence length="362" mass="39817">MTVEPTPVTVFTGFLGAGKTTLLISLLQQLPKDYRVAILKNEYGDISIDSALAAQNSSNIAGVKEMLNGCLCCVLTGQMRAAIVEIQENYRPDRILIETSGSAFPATISIQLRDLAKEFSDQASGPGIRLDGVVNVIDVENFTGYADTSKTAALQAQYTDLIVFNKWENVSERQFDIVWDRVNDLNTDTPKIKSNNGTIPLEAILGIDSRLGLAMLETPKHEHEHDCAGHDHEEHVSEIETLTVTFPKKDLDGKELSSFLNYIKTAPKDEIYRMKFILRLPSCALPTASKSDDSSEPRTYILNWAFGRYEFTLISDEAALALLDDNLAGIGTVMVGRGEGRRFRKRLSNGVLGDGVSVELLG</sequence>
<dbReference type="Proteomes" id="UP001433508">
    <property type="component" value="Unassembled WGS sequence"/>
</dbReference>